<evidence type="ECO:0008006" key="4">
    <source>
        <dbReference type="Google" id="ProtNLM"/>
    </source>
</evidence>
<name>A0ABU3X1F8_9EURY</name>
<reference evidence="2 3" key="1">
    <citation type="submission" date="2019-10" db="EMBL/GenBank/DDBJ databases">
        <title>Isolation and characterization of Methanoculleus sp. Wushi-C6 from a hot spring well.</title>
        <authorList>
            <person name="Chen S.-C."/>
            <person name="Lan Z.-H."/>
            <person name="You Y.-T."/>
            <person name="Lai M.-C."/>
        </authorList>
    </citation>
    <scope>NUCLEOTIDE SEQUENCE [LARGE SCALE GENOMIC DNA]</scope>
    <source>
        <strain evidence="2 3">Wushi-C6</strain>
    </source>
</reference>
<keyword evidence="1" id="KW-1133">Transmembrane helix</keyword>
<keyword evidence="1" id="KW-0812">Transmembrane</keyword>
<accession>A0ABU3X1F8</accession>
<dbReference type="InterPro" id="IPR011050">
    <property type="entry name" value="Pectin_lyase_fold/virulence"/>
</dbReference>
<feature type="transmembrane region" description="Helical" evidence="1">
    <location>
        <begin position="148"/>
        <end position="169"/>
    </location>
</feature>
<dbReference type="Proteomes" id="UP001281203">
    <property type="component" value="Unassembled WGS sequence"/>
</dbReference>
<dbReference type="Gene3D" id="2.160.20.10">
    <property type="entry name" value="Single-stranded right-handed beta-helix, Pectin lyase-like"/>
    <property type="match status" value="1"/>
</dbReference>
<evidence type="ECO:0000256" key="1">
    <source>
        <dbReference type="SAM" id="Phobius"/>
    </source>
</evidence>
<keyword evidence="3" id="KW-1185">Reference proteome</keyword>
<gene>
    <name evidence="2" type="ORF">F8E02_07645</name>
</gene>
<protein>
    <recommendedName>
        <fullName evidence="4">Right handed beta helix domain-containing protein</fullName>
    </recommendedName>
</protein>
<proteinExistence type="predicted"/>
<evidence type="ECO:0000313" key="3">
    <source>
        <dbReference type="Proteomes" id="UP001281203"/>
    </source>
</evidence>
<keyword evidence="1" id="KW-0472">Membrane</keyword>
<sequence length="1558" mass="164981">MARMSSLWLIARSMLFPENGWANSGMRLTSRKLPGTRKDAGDQAVCRDRIYAGRFCPRRCESGVGRRRGPARHVARHELGGGKIPPPGNDERDFFQYYPDNMQYYPPKSIVRVWIFSICLNTIPRKLRLNPKTQVMRMDNSRVKGTRPIMLLFALAVLICAMLIAPAAADTLPDRVYVNASYNEETPDYGYLNFSAIQEAVDKVADGGEVWVYNGTYNEPVVIDRSMTVTTVSHLVCPGLDGVTIDAMGEPVGIEINADDVSIYGFEVVNASAVGINAHNAKAVTIEYNSVAVLNDTYELTCGIYIEGGEGVCIGNNEVLVIGSSGQGGIMVEGVTEACIHDNHVVAVSRHTTGEVVGLEANEVITAFVPDEELLFTAVENNPVLEPNGILIVDSTSVLVESNRVVSVGACIPDEQDPHYAAVDAWGIRSGNSENLKVLENDVTVVGVAADAARTVGILGTGNLALIQGNTIEIYTESMVVQPVGIVLDRAYKGRVLDNEIEMEAECLGTAGEEWTESAGIVAVESYKAQVLGNDIHYTLLAAGPGNLAMAEIEGIDIVRCDEPRVSENIVIVMSEIAKLPTGDEEPVEGEASATLAFSSVTGIDVEMSDEPEILDNVVHAFGATIAYGGATADEPLAAALSQLDLTGIWVWGDCDELVASPVVHDNVVVVLAQDVAIAGVNPYYEEVEAAIADNSDLAARYAAMMQDREEGSSAAACLSSYLTDAEGLPVVAEGVLDFRPSIVEVSLVQARVATAGIVLEDVVDPTVCHNYVPVYQNIIVYAVGESQPGNVGLFASTLPVGLIEQIVTGEQMQQATLLSLIDENDSEWQNLPEADRTAIIGAVLSGDEDVLAAYAENESLFAADSDVADALLEYRALLLDGNTFEFLNATRLAATVPYSTSYGLLFYDAEGDLEIHGNEFKIETTALSIAVAESDSEVPDAAAGSAGLVAAFGIAGYGDSIDIEENCIHVTTQGTFLNYAVGGDNETADAAAGSAHLLLAVGVLANADNEAILNNDVTVTQGSSSIAEAVNRVKDQAALSVAATAGVGVGIILDADEVFDPETYEPAPPEPSEWFADAIEGNTVIVTNDIDVISIAEVLLAGPLDGSSSALAGAVGAAASFGIVAPEAVIADNVVTATASQSSIATAAVREAPFLAVQAAEINLPGAGAANLGVAVSGGILTLRSYVVDNDVFTTANSEGVVEAVTEELLEDAVAFAGIGVVNVGIVSLSPSFIDGNTVDGEVFGLMLGTVGGDRVDTGILVLALDLGILSRGSDATFNNIYNGYVGLPYYYEGEEYEPYAFYNWWGDASGPSGFGPGTGSPVLGTNYEPWLTRPADVVLETKKSYFGLEIGSPNIGGDGYRDGLEPGWNTLSFPLALENNTWQAVTHAGNGLDYAIAYSWDAISQRWVQVTDNTRINPLDAVYIKMNDYDRLPVAISPEITNPPVKTLRAGWNLVGPAYDLKNGQTGGTYLWWGEPYGTSVKKALTSVEKTPGGLTGYTVVVSPPINSEAWVYTPGDATEPDMDATRGYWVYMKNPDILAGFSSTPLPMPVWAWDL</sequence>
<dbReference type="InterPro" id="IPR012334">
    <property type="entry name" value="Pectin_lyas_fold"/>
</dbReference>
<dbReference type="EMBL" id="WBKO01000001">
    <property type="protein sequence ID" value="MDV2481883.1"/>
    <property type="molecule type" value="Genomic_DNA"/>
</dbReference>
<comment type="caution">
    <text evidence="2">The sequence shown here is derived from an EMBL/GenBank/DDBJ whole genome shotgun (WGS) entry which is preliminary data.</text>
</comment>
<evidence type="ECO:0000313" key="2">
    <source>
        <dbReference type="EMBL" id="MDV2481883.1"/>
    </source>
</evidence>
<organism evidence="2 3">
    <name type="scientific">Methanoculleus caldifontis</name>
    <dbReference type="NCBI Taxonomy" id="2651577"/>
    <lineage>
        <taxon>Archaea</taxon>
        <taxon>Methanobacteriati</taxon>
        <taxon>Methanobacteriota</taxon>
        <taxon>Stenosarchaea group</taxon>
        <taxon>Methanomicrobia</taxon>
        <taxon>Methanomicrobiales</taxon>
        <taxon>Methanomicrobiaceae</taxon>
        <taxon>Methanoculleus</taxon>
    </lineage>
</organism>
<dbReference type="SUPFAM" id="SSF51126">
    <property type="entry name" value="Pectin lyase-like"/>
    <property type="match status" value="1"/>
</dbReference>